<protein>
    <submittedName>
        <fullName evidence="1">Uncharacterized protein</fullName>
    </submittedName>
</protein>
<sequence length="100" mass="10725">MAHIPRSAKFSSKWIAGDLFAYNIHIKSTPSANFFLPDCADPSLDSLDPGILTSPTANNPTLSNATEAYLGYVDLAHCATQESVIDGVSAETLKVAHFQE</sequence>
<accession>A0A8H6LSG2</accession>
<reference evidence="1 2" key="1">
    <citation type="submission" date="2020-07" db="EMBL/GenBank/DDBJ databases">
        <title>Comparative genomics of pyrophilous fungi reveals a link between fire events and developmental genes.</title>
        <authorList>
            <consortium name="DOE Joint Genome Institute"/>
            <person name="Steindorff A.S."/>
            <person name="Carver A."/>
            <person name="Calhoun S."/>
            <person name="Stillman K."/>
            <person name="Liu H."/>
            <person name="Lipzen A."/>
            <person name="Pangilinan J."/>
            <person name="Labutti K."/>
            <person name="Bruns T.D."/>
            <person name="Grigoriev I.V."/>
        </authorList>
    </citation>
    <scope>NUCLEOTIDE SEQUENCE [LARGE SCALE GENOMIC DNA]</scope>
    <source>
        <strain evidence="1 2">CBS 144469</strain>
    </source>
</reference>
<organism evidence="1 2">
    <name type="scientific">Ephemerocybe angulata</name>
    <dbReference type="NCBI Taxonomy" id="980116"/>
    <lineage>
        <taxon>Eukaryota</taxon>
        <taxon>Fungi</taxon>
        <taxon>Dikarya</taxon>
        <taxon>Basidiomycota</taxon>
        <taxon>Agaricomycotina</taxon>
        <taxon>Agaricomycetes</taxon>
        <taxon>Agaricomycetidae</taxon>
        <taxon>Agaricales</taxon>
        <taxon>Agaricineae</taxon>
        <taxon>Psathyrellaceae</taxon>
        <taxon>Ephemerocybe</taxon>
    </lineage>
</organism>
<dbReference type="Proteomes" id="UP000521943">
    <property type="component" value="Unassembled WGS sequence"/>
</dbReference>
<name>A0A8H6LSG2_9AGAR</name>
<evidence type="ECO:0000313" key="1">
    <source>
        <dbReference type="EMBL" id="KAF6742068.1"/>
    </source>
</evidence>
<evidence type="ECO:0000313" key="2">
    <source>
        <dbReference type="Proteomes" id="UP000521943"/>
    </source>
</evidence>
<dbReference type="OrthoDB" id="3253976at2759"/>
<dbReference type="EMBL" id="JACGCI010000204">
    <property type="protein sequence ID" value="KAF6742068.1"/>
    <property type="molecule type" value="Genomic_DNA"/>
</dbReference>
<comment type="caution">
    <text evidence="1">The sequence shown here is derived from an EMBL/GenBank/DDBJ whole genome shotgun (WGS) entry which is preliminary data.</text>
</comment>
<gene>
    <name evidence="1" type="ORF">DFP72DRAFT_1082689</name>
</gene>
<keyword evidence="2" id="KW-1185">Reference proteome</keyword>
<dbReference type="AlphaFoldDB" id="A0A8H6LSG2"/>
<proteinExistence type="predicted"/>